<feature type="compositionally biased region" description="Polar residues" evidence="1">
    <location>
        <begin position="1"/>
        <end position="19"/>
    </location>
</feature>
<dbReference type="eggNOG" id="COG4961">
    <property type="taxonomic scope" value="Bacteria"/>
</dbReference>
<sequence length="183" mass="19387">MQSKNPDSTSLQSSKQAPTPNHAPHVARLSDESGSALVDFSLSIILFLLVVFGIMDCSRALFVDHFIAVSARQATRYAMVRGSSWNGIACSSKPYACTATSADIAAYVMTLVPMGVDPSRLVVNVTWPGTMSSGTQCTGGGAAVNQSGCIVVVNVSYPFSFVLPFMPRSAWAFGSRSSMTIAY</sequence>
<dbReference type="InterPro" id="IPR012495">
    <property type="entry name" value="TadE-like_dom"/>
</dbReference>
<evidence type="ECO:0000256" key="1">
    <source>
        <dbReference type="SAM" id="MobiDB-lite"/>
    </source>
</evidence>
<keyword evidence="2" id="KW-0812">Transmembrane</keyword>
<dbReference type="RefSeq" id="WP_013581140.1">
    <property type="nucleotide sequence ID" value="NC_015064.1"/>
</dbReference>
<organism evidence="5">
    <name type="scientific">Granulicella tundricola (strain ATCC BAA-1859 / DSM 23138 / MP5ACTX9)</name>
    <dbReference type="NCBI Taxonomy" id="1198114"/>
    <lineage>
        <taxon>Bacteria</taxon>
        <taxon>Pseudomonadati</taxon>
        <taxon>Acidobacteriota</taxon>
        <taxon>Terriglobia</taxon>
        <taxon>Terriglobales</taxon>
        <taxon>Acidobacteriaceae</taxon>
        <taxon>Granulicella</taxon>
    </lineage>
</organism>
<feature type="region of interest" description="Disordered" evidence="1">
    <location>
        <begin position="1"/>
        <end position="27"/>
    </location>
</feature>
<evidence type="ECO:0000256" key="2">
    <source>
        <dbReference type="SAM" id="Phobius"/>
    </source>
</evidence>
<gene>
    <name evidence="4" type="ordered locus">AciX9_2802</name>
</gene>
<evidence type="ECO:0000313" key="4">
    <source>
        <dbReference type="EMBL" id="ADW69825.1"/>
    </source>
</evidence>
<name>E8WYB9_GRATM</name>
<dbReference type="Proteomes" id="UP000000343">
    <property type="component" value="Chromosome"/>
</dbReference>
<feature type="domain" description="TadE-like" evidence="3">
    <location>
        <begin position="34"/>
        <end position="76"/>
    </location>
</feature>
<dbReference type="OrthoDB" id="121519at2"/>
<protein>
    <submittedName>
        <fullName evidence="4">TadE family protein</fullName>
    </submittedName>
</protein>
<feature type="transmembrane region" description="Helical" evidence="2">
    <location>
        <begin position="36"/>
        <end position="55"/>
    </location>
</feature>
<keyword evidence="2" id="KW-1133">Transmembrane helix</keyword>
<dbReference type="HOGENOM" id="CLU_1658358_0_0_0"/>
<dbReference type="EMBL" id="CP002480">
    <property type="protein sequence ID" value="ADW69825.1"/>
    <property type="molecule type" value="Genomic_DNA"/>
</dbReference>
<dbReference type="KEGG" id="acm:AciX9_2802"/>
<keyword evidence="5" id="KW-1185">Reference proteome</keyword>
<accession>E8WYB9</accession>
<reference evidence="5" key="1">
    <citation type="submission" date="2011-01" db="EMBL/GenBank/DDBJ databases">
        <title>Complete sequence of chromosome of Acidobacterium sp. MP5ACTX9.</title>
        <authorList>
            <consortium name="US DOE Joint Genome Institute"/>
            <person name="Lucas S."/>
            <person name="Copeland A."/>
            <person name="Lapidus A."/>
            <person name="Cheng J.-F."/>
            <person name="Goodwin L."/>
            <person name="Pitluck S."/>
            <person name="Teshima H."/>
            <person name="Detter J.C."/>
            <person name="Han C."/>
            <person name="Tapia R."/>
            <person name="Land M."/>
            <person name="Hauser L."/>
            <person name="Kyrpides N."/>
            <person name="Ivanova N."/>
            <person name="Ovchinnikova G."/>
            <person name="Pagani I."/>
            <person name="Rawat S.R."/>
            <person name="Mannisto M."/>
            <person name="Haggblom M.M."/>
            <person name="Woyke T."/>
        </authorList>
    </citation>
    <scope>NUCLEOTIDE SEQUENCE [LARGE SCALE GENOMIC DNA]</scope>
    <source>
        <strain evidence="5">MP5ACTX9</strain>
    </source>
</reference>
<keyword evidence="2" id="KW-0472">Membrane</keyword>
<evidence type="ECO:0000259" key="3">
    <source>
        <dbReference type="Pfam" id="PF07811"/>
    </source>
</evidence>
<dbReference type="Pfam" id="PF07811">
    <property type="entry name" value="TadE"/>
    <property type="match status" value="1"/>
</dbReference>
<proteinExistence type="predicted"/>
<dbReference type="AlphaFoldDB" id="E8WYB9"/>
<evidence type="ECO:0000313" key="5">
    <source>
        <dbReference type="Proteomes" id="UP000000343"/>
    </source>
</evidence>
<dbReference type="STRING" id="1198114.AciX9_2802"/>
<dbReference type="PaxDb" id="1198114-AciX9_2802"/>